<protein>
    <submittedName>
        <fullName evidence="2">Uncharacterized protein</fullName>
    </submittedName>
</protein>
<evidence type="ECO:0000313" key="2">
    <source>
        <dbReference type="WBParaSite" id="ES5_v2.g24889.t1"/>
    </source>
</evidence>
<sequence>KKGPFSDKDQLIVEIERYRIPDFYYGRIRGDIVVPTDDINNGENIAHIVESISNVDQTINERNDGRQETSADSNDDGVILPFANDISDGNKGHDNGVNADDDGGFILSAAFNNVNDIINEPNESLRSEYYQAAIRAFRAFSELTEIKLQMIRSQR</sequence>
<organism evidence="1 2">
    <name type="scientific">Panagrolaimus sp. ES5</name>
    <dbReference type="NCBI Taxonomy" id="591445"/>
    <lineage>
        <taxon>Eukaryota</taxon>
        <taxon>Metazoa</taxon>
        <taxon>Ecdysozoa</taxon>
        <taxon>Nematoda</taxon>
        <taxon>Chromadorea</taxon>
        <taxon>Rhabditida</taxon>
        <taxon>Tylenchina</taxon>
        <taxon>Panagrolaimomorpha</taxon>
        <taxon>Panagrolaimoidea</taxon>
        <taxon>Panagrolaimidae</taxon>
        <taxon>Panagrolaimus</taxon>
    </lineage>
</organism>
<name>A0AC34G5P7_9BILA</name>
<dbReference type="Proteomes" id="UP000887579">
    <property type="component" value="Unplaced"/>
</dbReference>
<dbReference type="WBParaSite" id="ES5_v2.g24889.t1">
    <property type="protein sequence ID" value="ES5_v2.g24889.t1"/>
    <property type="gene ID" value="ES5_v2.g24889"/>
</dbReference>
<proteinExistence type="predicted"/>
<reference evidence="2" key="1">
    <citation type="submission" date="2022-11" db="UniProtKB">
        <authorList>
            <consortium name="WormBaseParasite"/>
        </authorList>
    </citation>
    <scope>IDENTIFICATION</scope>
</reference>
<evidence type="ECO:0000313" key="1">
    <source>
        <dbReference type="Proteomes" id="UP000887579"/>
    </source>
</evidence>
<accession>A0AC34G5P7</accession>